<dbReference type="PANTHER" id="PTHR30595">
    <property type="entry name" value="GLPR-RELATED TRANSCRIPTIONAL REPRESSOR"/>
    <property type="match status" value="1"/>
</dbReference>
<dbReference type="InterPro" id="IPR038461">
    <property type="entry name" value="Schlafen_AlbA_2_dom_sf"/>
</dbReference>
<sequence>MSKKDITQLHILLEELLKLPKENEWVEFKDSNSDPEMIGQRISALANSSLLINKPQAYIVWGVEDDTHQLIGTKFKPSVIKYKQQELESWLLQKLEPKIDFTFFEFDYQGKSLVILEIQPATHKPVRFDGTEYLRIGSYTKKLQEFPEKERQLWRALEYIPFEKQSAMKSVEGEKVLRLLDFSKYFDLTKQPLPQNQQSILQKLKDEKLIIENANLWDITNLGAVLFAKKLSDFEHLARKSLRIIRYKDNNKLSTVKEIENQAGYAVDFEFIMSSIKALLPSYEEIGLSFRKEIGNYPDIALRELVANTLIHQDFAQTGTSPMVEIFSHRIEITNTGSPLVEVNRFMDKPPRSRNELLASLMRRMDICEQRGSGIDKVILQLEINQMPAPLFEDIGGYTKATIFTYKEFSNMTKEERLRACYWHCVSKYIMREQMSNTSLRERFGNTVTSQMISKIIKEAQEKKLIKVFDEEAGTRAMKYIPIWA</sequence>
<evidence type="ECO:0000259" key="1">
    <source>
        <dbReference type="Pfam" id="PF04326"/>
    </source>
</evidence>
<evidence type="ECO:0000313" key="3">
    <source>
        <dbReference type="Proteomes" id="UP000044026"/>
    </source>
</evidence>
<dbReference type="Pfam" id="PF13749">
    <property type="entry name" value="HATPase_c_4"/>
    <property type="match status" value="1"/>
</dbReference>
<accession>A0A0B7H2V7</accession>
<feature type="domain" description="Schlafen AlbA-2" evidence="1">
    <location>
        <begin position="22"/>
        <end position="143"/>
    </location>
</feature>
<reference evidence="2 3" key="1">
    <citation type="submission" date="2015-01" db="EMBL/GenBank/DDBJ databases">
        <authorList>
            <person name="Xiang T."/>
            <person name="Song Y."/>
            <person name="Huang L."/>
            <person name="Wang B."/>
            <person name="Wu P."/>
        </authorList>
    </citation>
    <scope>NUCLEOTIDE SEQUENCE [LARGE SCALE GENOMIC DNA]</scope>
    <source>
        <strain evidence="2 3">Cc12</strain>
    </source>
</reference>
<dbReference type="PANTHER" id="PTHR30595:SF6">
    <property type="entry name" value="SCHLAFEN ALBA-2 DOMAIN-CONTAINING PROTEIN"/>
    <property type="match status" value="1"/>
</dbReference>
<name>A0A0B7H2V7_9FLAO</name>
<gene>
    <name evidence="2" type="ORF">CCAN12_230005</name>
</gene>
<proteinExistence type="predicted"/>
<dbReference type="Pfam" id="PF04326">
    <property type="entry name" value="SLFN_AlbA_2"/>
    <property type="match status" value="1"/>
</dbReference>
<dbReference type="Gene3D" id="3.30.950.30">
    <property type="entry name" value="Schlafen, AAA domain"/>
    <property type="match status" value="1"/>
</dbReference>
<dbReference type="RefSeq" id="WP_041998523.1">
    <property type="nucleotide sequence ID" value="NZ_CP022382.1"/>
</dbReference>
<dbReference type="Proteomes" id="UP000044026">
    <property type="component" value="Unassembled WGS sequence"/>
</dbReference>
<dbReference type="InterPro" id="IPR038475">
    <property type="entry name" value="RecG_C_sf"/>
</dbReference>
<dbReference type="InterPro" id="IPR007421">
    <property type="entry name" value="Schlafen_AlbA_2_dom"/>
</dbReference>
<evidence type="ECO:0000313" key="2">
    <source>
        <dbReference type="EMBL" id="CEN32874.1"/>
    </source>
</evidence>
<dbReference type="AlphaFoldDB" id="A0A0B7H2V7"/>
<organism evidence="2 3">
    <name type="scientific">Capnocytophaga canimorsus</name>
    <dbReference type="NCBI Taxonomy" id="28188"/>
    <lineage>
        <taxon>Bacteria</taxon>
        <taxon>Pseudomonadati</taxon>
        <taxon>Bacteroidota</taxon>
        <taxon>Flavobacteriia</taxon>
        <taxon>Flavobacteriales</taxon>
        <taxon>Flavobacteriaceae</taxon>
        <taxon>Capnocytophaga</taxon>
    </lineage>
</organism>
<protein>
    <submittedName>
        <fullName evidence="2">Divergent AAA domain protein</fullName>
    </submittedName>
</protein>
<dbReference type="Gene3D" id="3.30.565.60">
    <property type="match status" value="1"/>
</dbReference>
<dbReference type="GeneID" id="69579612"/>
<dbReference type="EMBL" id="CDOE01000016">
    <property type="protein sequence ID" value="CEN32874.1"/>
    <property type="molecule type" value="Genomic_DNA"/>
</dbReference>